<dbReference type="Proteomes" id="UP000539313">
    <property type="component" value="Unassembled WGS sequence"/>
</dbReference>
<protein>
    <submittedName>
        <fullName evidence="2">DNA-binding MarR family transcriptional regulator</fullName>
    </submittedName>
</protein>
<reference evidence="2 3" key="1">
    <citation type="submission" date="2020-08" db="EMBL/GenBank/DDBJ databases">
        <title>Sequencing the genomes of 1000 actinobacteria strains.</title>
        <authorList>
            <person name="Klenk H.-P."/>
        </authorList>
    </citation>
    <scope>NUCLEOTIDE SEQUENCE [LARGE SCALE GENOMIC DNA]</scope>
    <source>
        <strain evidence="2 3">DSM 45823</strain>
    </source>
</reference>
<dbReference type="PROSITE" id="PS50995">
    <property type="entry name" value="HTH_MARR_2"/>
    <property type="match status" value="1"/>
</dbReference>
<dbReference type="PANTHER" id="PTHR33164:SF103">
    <property type="entry name" value="REGULATORY PROTEIN MARR"/>
    <property type="match status" value="1"/>
</dbReference>
<dbReference type="GO" id="GO:0003700">
    <property type="term" value="F:DNA-binding transcription factor activity"/>
    <property type="evidence" value="ECO:0007669"/>
    <property type="project" value="InterPro"/>
</dbReference>
<dbReference type="Pfam" id="PF12802">
    <property type="entry name" value="MarR_2"/>
    <property type="match status" value="1"/>
</dbReference>
<evidence type="ECO:0000313" key="2">
    <source>
        <dbReference type="EMBL" id="MBA9005360.1"/>
    </source>
</evidence>
<dbReference type="GO" id="GO:0006950">
    <property type="term" value="P:response to stress"/>
    <property type="evidence" value="ECO:0007669"/>
    <property type="project" value="TreeGrafter"/>
</dbReference>
<sequence>MSAPRHDGPPADDLERLAAAVDEAAGVLATVWSAGHLTAPVPATQLRALFVVERHGSLSVSALAEEMGALLSSASRLCGRLEATGLLERVPGADRRVITVRLSAQGRALLEELRQARRHSLARILAGMDPADRTALLNGLRGFRAATVRDDGDSAGFPMPA</sequence>
<dbReference type="GO" id="GO:0003677">
    <property type="term" value="F:DNA binding"/>
    <property type="evidence" value="ECO:0007669"/>
    <property type="project" value="UniProtKB-KW"/>
</dbReference>
<dbReference type="InterPro" id="IPR000835">
    <property type="entry name" value="HTH_MarR-typ"/>
</dbReference>
<keyword evidence="3" id="KW-1185">Reference proteome</keyword>
<dbReference type="InterPro" id="IPR036388">
    <property type="entry name" value="WH-like_DNA-bd_sf"/>
</dbReference>
<dbReference type="InterPro" id="IPR039422">
    <property type="entry name" value="MarR/SlyA-like"/>
</dbReference>
<gene>
    <name evidence="2" type="ORF">HNR21_004242</name>
</gene>
<dbReference type="Gene3D" id="1.10.10.10">
    <property type="entry name" value="Winged helix-like DNA-binding domain superfamily/Winged helix DNA-binding domain"/>
    <property type="match status" value="1"/>
</dbReference>
<dbReference type="SUPFAM" id="SSF46785">
    <property type="entry name" value="Winged helix' DNA-binding domain"/>
    <property type="match status" value="1"/>
</dbReference>
<evidence type="ECO:0000259" key="1">
    <source>
        <dbReference type="PROSITE" id="PS50995"/>
    </source>
</evidence>
<evidence type="ECO:0000313" key="3">
    <source>
        <dbReference type="Proteomes" id="UP000539313"/>
    </source>
</evidence>
<keyword evidence="2" id="KW-0238">DNA-binding</keyword>
<comment type="caution">
    <text evidence="2">The sequence shown here is derived from an EMBL/GenBank/DDBJ whole genome shotgun (WGS) entry which is preliminary data.</text>
</comment>
<accession>A0A7W3N0P7</accession>
<dbReference type="AlphaFoldDB" id="A0A7W3N0P7"/>
<feature type="domain" description="HTH marR-type" evidence="1">
    <location>
        <begin position="11"/>
        <end position="145"/>
    </location>
</feature>
<name>A0A7W3N0P7_9ACTN</name>
<dbReference type="RefSeq" id="WP_182706564.1">
    <property type="nucleotide sequence ID" value="NZ_JACJII010000001.1"/>
</dbReference>
<dbReference type="SMART" id="SM00347">
    <property type="entry name" value="HTH_MARR"/>
    <property type="match status" value="1"/>
</dbReference>
<organism evidence="2 3">
    <name type="scientific">Thermomonospora cellulosilytica</name>
    <dbReference type="NCBI Taxonomy" id="1411118"/>
    <lineage>
        <taxon>Bacteria</taxon>
        <taxon>Bacillati</taxon>
        <taxon>Actinomycetota</taxon>
        <taxon>Actinomycetes</taxon>
        <taxon>Streptosporangiales</taxon>
        <taxon>Thermomonosporaceae</taxon>
        <taxon>Thermomonospora</taxon>
    </lineage>
</organism>
<dbReference type="InterPro" id="IPR036390">
    <property type="entry name" value="WH_DNA-bd_sf"/>
</dbReference>
<dbReference type="EMBL" id="JACJII010000001">
    <property type="protein sequence ID" value="MBA9005360.1"/>
    <property type="molecule type" value="Genomic_DNA"/>
</dbReference>
<dbReference type="PANTHER" id="PTHR33164">
    <property type="entry name" value="TRANSCRIPTIONAL REGULATOR, MARR FAMILY"/>
    <property type="match status" value="1"/>
</dbReference>
<proteinExistence type="predicted"/>